<organism evidence="2 3">
    <name type="scientific">Akkermansia glycaniphila</name>
    <dbReference type="NCBI Taxonomy" id="1679444"/>
    <lineage>
        <taxon>Bacteria</taxon>
        <taxon>Pseudomonadati</taxon>
        <taxon>Verrucomicrobiota</taxon>
        <taxon>Verrucomicrobiia</taxon>
        <taxon>Verrucomicrobiales</taxon>
        <taxon>Akkermansiaceae</taxon>
        <taxon>Akkermansia</taxon>
    </lineage>
</organism>
<name>A0A1C7PDW9_9BACT</name>
<dbReference type="InterPro" id="IPR019734">
    <property type="entry name" value="TPR_rpt"/>
</dbReference>
<reference evidence="3" key="1">
    <citation type="submission" date="2016-09" db="EMBL/GenBank/DDBJ databases">
        <authorList>
            <person name="Koehorst J."/>
        </authorList>
    </citation>
    <scope>NUCLEOTIDE SEQUENCE [LARGE SCALE GENOMIC DNA]</scope>
</reference>
<accession>A0A1C7PDW9</accession>
<dbReference type="EMBL" id="LT629973">
    <property type="protein sequence ID" value="SEH98750.1"/>
    <property type="molecule type" value="Genomic_DNA"/>
</dbReference>
<evidence type="ECO:0000313" key="3">
    <source>
        <dbReference type="Proteomes" id="UP000176204"/>
    </source>
</evidence>
<evidence type="ECO:0000313" key="2">
    <source>
        <dbReference type="EMBL" id="SEH98750.1"/>
    </source>
</evidence>
<dbReference type="STRING" id="1679444.PYTT_2327"/>
<keyword evidence="1" id="KW-1133">Transmembrane helix</keyword>
<dbReference type="Pfam" id="PF13174">
    <property type="entry name" value="TPR_6"/>
    <property type="match status" value="1"/>
</dbReference>
<evidence type="ECO:0000256" key="1">
    <source>
        <dbReference type="SAM" id="Phobius"/>
    </source>
</evidence>
<dbReference type="KEGG" id="agl:PYTT_2327"/>
<dbReference type="AlphaFoldDB" id="A0A1C7PDW9"/>
<protein>
    <submittedName>
        <fullName evidence="2">Tetratricopeptide repeat</fullName>
    </submittedName>
</protein>
<keyword evidence="1" id="KW-0472">Membrane</keyword>
<dbReference type="SUPFAM" id="SSF48452">
    <property type="entry name" value="TPR-like"/>
    <property type="match status" value="1"/>
</dbReference>
<dbReference type="Gene3D" id="1.25.40.10">
    <property type="entry name" value="Tetratricopeptide repeat domain"/>
    <property type="match status" value="1"/>
</dbReference>
<feature type="transmembrane region" description="Helical" evidence="1">
    <location>
        <begin position="40"/>
        <end position="58"/>
    </location>
</feature>
<dbReference type="InterPro" id="IPR011990">
    <property type="entry name" value="TPR-like_helical_dom_sf"/>
</dbReference>
<dbReference type="Proteomes" id="UP000176204">
    <property type="component" value="Chromosome I"/>
</dbReference>
<dbReference type="RefSeq" id="WP_067777666.1">
    <property type="nucleotide sequence ID" value="NZ_LIGX01000040.1"/>
</dbReference>
<sequence>MFTIFFRAFLMIAPAILLSIFLLTDNLESAEQVALTTSKPFMCVVFGIYEAILFKIWVMPYLADRIVKFLYGDQGSLDESMERILQDIREGRKDEALKALEAYTADYPRHLTGWTERANLLRDGFKRPQDAVKVLEEAVAHISGKEDKALLLYRMARIYELSLDNTADAQKTYRLIAEQYPRTAYGREALAHISE</sequence>
<keyword evidence="1" id="KW-0812">Transmembrane</keyword>
<gene>
    <name evidence="2" type="ORF">PYTT_2327</name>
</gene>
<proteinExistence type="predicted"/>
<keyword evidence="3" id="KW-1185">Reference proteome</keyword>